<reference evidence="1" key="1">
    <citation type="submission" date="2024-04" db="EMBL/GenBank/DDBJ databases">
        <authorList>
            <consortium name="Molecular Ecology Group"/>
        </authorList>
    </citation>
    <scope>NUCLEOTIDE SEQUENCE</scope>
</reference>
<accession>A0AAV2NDF5</accession>
<protein>
    <submittedName>
        <fullName evidence="1">Uncharacterized protein</fullName>
    </submittedName>
</protein>
<evidence type="ECO:0000313" key="1">
    <source>
        <dbReference type="EMBL" id="CAL1677809.1"/>
    </source>
</evidence>
<proteinExistence type="predicted"/>
<name>A0AAV2NDF5_9HYME</name>
<dbReference type="EMBL" id="OZ034836">
    <property type="protein sequence ID" value="CAL1677809.1"/>
    <property type="molecule type" value="Genomic_DNA"/>
</dbReference>
<sequence length="91" mass="10241">MTRKTRRSCALQPSRFFHYIDVLVSYRDPPTRPSRVFALPSKRLSQSIFVFEYCCLGLPGPFIRLPDSGLFADIDPDSMSSATSATGYCRA</sequence>
<organism evidence="1 2">
    <name type="scientific">Lasius platythorax</name>
    <dbReference type="NCBI Taxonomy" id="488582"/>
    <lineage>
        <taxon>Eukaryota</taxon>
        <taxon>Metazoa</taxon>
        <taxon>Ecdysozoa</taxon>
        <taxon>Arthropoda</taxon>
        <taxon>Hexapoda</taxon>
        <taxon>Insecta</taxon>
        <taxon>Pterygota</taxon>
        <taxon>Neoptera</taxon>
        <taxon>Endopterygota</taxon>
        <taxon>Hymenoptera</taxon>
        <taxon>Apocrita</taxon>
        <taxon>Aculeata</taxon>
        <taxon>Formicoidea</taxon>
        <taxon>Formicidae</taxon>
        <taxon>Formicinae</taxon>
        <taxon>Lasius</taxon>
        <taxon>Lasius</taxon>
    </lineage>
</organism>
<evidence type="ECO:0000313" key="2">
    <source>
        <dbReference type="Proteomes" id="UP001497644"/>
    </source>
</evidence>
<dbReference type="Proteomes" id="UP001497644">
    <property type="component" value="Chromosome 13"/>
</dbReference>
<keyword evidence="2" id="KW-1185">Reference proteome</keyword>
<gene>
    <name evidence="1" type="ORF">LPLAT_LOCUS3765</name>
</gene>
<dbReference type="AlphaFoldDB" id="A0AAV2NDF5"/>